<dbReference type="Gene3D" id="1.10.150.280">
    <property type="entry name" value="AF1531-like domain"/>
    <property type="match status" value="1"/>
</dbReference>
<dbReference type="PANTHER" id="PTHR21180:SF32">
    <property type="entry name" value="ENDONUCLEASE_EXONUCLEASE_PHOSPHATASE FAMILY DOMAIN-CONTAINING PROTEIN 1"/>
    <property type="match status" value="1"/>
</dbReference>
<dbReference type="SUPFAM" id="SSF47781">
    <property type="entry name" value="RuvA domain 2-like"/>
    <property type="match status" value="1"/>
</dbReference>
<evidence type="ECO:0000313" key="2">
    <source>
        <dbReference type="Proteomes" id="UP000885826"/>
    </source>
</evidence>
<sequence length="576" mass="66616">MILLFFLFGFTDEIGIFEIEESKDLEIILQDIEYLQQVPLDINTASVEQLSMIPYLSLSECMKIVEYRKESGGFDSVQDLLRIPGFDLFLLQKIKPYITIKMKIRKPGKFRSRLRFKSRLPGGDGAEEYYTKSEFYNGQYDVFLVTEKDPYESSFFDYYAAGILIDEGIRRFALGKYNLDLDPGVVLSPLGSFFNAMDFRLINQERGLIPYTSVLENNGFFGAALSDSFLVRFTAFYSNQKLDGRIDSTGFARSFDETGDHTDSLSLSRKDRINEEIFGYDVRYRFSNLLLSNKSYLCRYTPPFVCADSFNDFYGDEFFISGLEMKYIEDFFVVFSEVARSHRNQTGGIFGFIGYLPYVDFNLAGKYFPAGFYSPKGVEAREDYLGGVLDMAASPGFIKIGTTLTLDNDIDDDSVRYGIKLNIEKRNSLVRLKMQFRVRFRERVKDLSGSRVFLRITPNKFIFFDVRLEEKYVDTETGTEKGLLGALEMGVEYRRVKLRGRYGRFDTDSYDARIFAYEIDLPGVINNRMLYQKGDYGFVYMSVKPTDFLKFTLKYCVVTRDTVFSRQFGCQCDITW</sequence>
<dbReference type="Pfam" id="PF12836">
    <property type="entry name" value="HHH_3"/>
    <property type="match status" value="1"/>
</dbReference>
<dbReference type="EMBL" id="DRIG01000070">
    <property type="protein sequence ID" value="HEC78799.1"/>
    <property type="molecule type" value="Genomic_DNA"/>
</dbReference>
<dbReference type="PANTHER" id="PTHR21180">
    <property type="entry name" value="ENDONUCLEASE/EXONUCLEASE/PHOSPHATASE FAMILY DOMAIN-CONTAINING PROTEIN 1"/>
    <property type="match status" value="1"/>
</dbReference>
<name>A0A9C9EMQ2_UNCW3</name>
<organism evidence="1 2">
    <name type="scientific">candidate division WOR-3 bacterium</name>
    <dbReference type="NCBI Taxonomy" id="2052148"/>
    <lineage>
        <taxon>Bacteria</taxon>
        <taxon>Bacteria division WOR-3</taxon>
    </lineage>
</organism>
<dbReference type="InterPro" id="IPR051675">
    <property type="entry name" value="Endo/Exo/Phosphatase_dom_1"/>
</dbReference>
<dbReference type="AlphaFoldDB" id="A0A9C9EMQ2"/>
<gene>
    <name evidence="1" type="ORF">ENI34_06615</name>
</gene>
<proteinExistence type="predicted"/>
<dbReference type="InterPro" id="IPR010994">
    <property type="entry name" value="RuvA_2-like"/>
</dbReference>
<dbReference type="Proteomes" id="UP000885826">
    <property type="component" value="Unassembled WGS sequence"/>
</dbReference>
<evidence type="ECO:0000313" key="1">
    <source>
        <dbReference type="EMBL" id="HEC78799.1"/>
    </source>
</evidence>
<reference evidence="1" key="1">
    <citation type="journal article" date="2020" name="mSystems">
        <title>Genome- and Community-Level Interaction Insights into Carbon Utilization and Element Cycling Functions of Hydrothermarchaeota in Hydrothermal Sediment.</title>
        <authorList>
            <person name="Zhou Z."/>
            <person name="Liu Y."/>
            <person name="Xu W."/>
            <person name="Pan J."/>
            <person name="Luo Z.H."/>
            <person name="Li M."/>
        </authorList>
    </citation>
    <scope>NUCLEOTIDE SEQUENCE</scope>
    <source>
        <strain evidence="1">HyVt-388</strain>
    </source>
</reference>
<accession>A0A9C9EMQ2</accession>
<protein>
    <submittedName>
        <fullName evidence="1">Helix-hairpin-helix domain-containing protein</fullName>
    </submittedName>
</protein>
<comment type="caution">
    <text evidence="1">The sequence shown here is derived from an EMBL/GenBank/DDBJ whole genome shotgun (WGS) entry which is preliminary data.</text>
</comment>